<dbReference type="OrthoDB" id="3026777at2759"/>
<dbReference type="GO" id="GO:0022857">
    <property type="term" value="F:transmembrane transporter activity"/>
    <property type="evidence" value="ECO:0007669"/>
    <property type="project" value="InterPro"/>
</dbReference>
<dbReference type="GO" id="GO:0016020">
    <property type="term" value="C:membrane"/>
    <property type="evidence" value="ECO:0007669"/>
    <property type="project" value="UniProtKB-SubCell"/>
</dbReference>
<comment type="subcellular location">
    <subcellularLocation>
        <location evidence="1">Membrane</location>
        <topology evidence="1">Multi-pass membrane protein</topology>
    </subcellularLocation>
</comment>
<dbReference type="Proteomes" id="UP000780801">
    <property type="component" value="Unassembled WGS sequence"/>
</dbReference>
<name>A0A9P6G2E7_9FUNG</name>
<dbReference type="PANTHER" id="PTHR23507">
    <property type="entry name" value="ZGC:174356"/>
    <property type="match status" value="1"/>
</dbReference>
<dbReference type="InterPro" id="IPR036259">
    <property type="entry name" value="MFS_trans_sf"/>
</dbReference>
<dbReference type="Gene3D" id="1.20.1250.20">
    <property type="entry name" value="MFS general substrate transporter like domains"/>
    <property type="match status" value="1"/>
</dbReference>
<keyword evidence="2 5" id="KW-0812">Transmembrane</keyword>
<keyword evidence="4 5" id="KW-0472">Membrane</keyword>
<evidence type="ECO:0000256" key="2">
    <source>
        <dbReference type="ARBA" id="ARBA00022692"/>
    </source>
</evidence>
<evidence type="ECO:0000256" key="5">
    <source>
        <dbReference type="SAM" id="Phobius"/>
    </source>
</evidence>
<gene>
    <name evidence="6" type="ORF">BGW38_008020</name>
</gene>
<keyword evidence="3 5" id="KW-1133">Transmembrane helix</keyword>
<evidence type="ECO:0008006" key="8">
    <source>
        <dbReference type="Google" id="ProtNLM"/>
    </source>
</evidence>
<organism evidence="6 7">
    <name type="scientific">Lunasporangiospora selenospora</name>
    <dbReference type="NCBI Taxonomy" id="979761"/>
    <lineage>
        <taxon>Eukaryota</taxon>
        <taxon>Fungi</taxon>
        <taxon>Fungi incertae sedis</taxon>
        <taxon>Mucoromycota</taxon>
        <taxon>Mortierellomycotina</taxon>
        <taxon>Mortierellomycetes</taxon>
        <taxon>Mortierellales</taxon>
        <taxon>Mortierellaceae</taxon>
        <taxon>Lunasporangiospora</taxon>
    </lineage>
</organism>
<feature type="transmembrane region" description="Helical" evidence="5">
    <location>
        <begin position="21"/>
        <end position="42"/>
    </location>
</feature>
<evidence type="ECO:0000313" key="6">
    <source>
        <dbReference type="EMBL" id="KAF9586252.1"/>
    </source>
</evidence>
<keyword evidence="7" id="KW-1185">Reference proteome</keyword>
<sequence length="261" mass="28505">MMTLTVRYWASLSDRIGRKSSLLIWSVGMTISFCIPLMVYIVKDLSVYLLLLESAIEGIAGSSLLLIALTHSYASDLTQIDQRVVVFGRLTAGHYAGIGFGSATAGLLVKRVGLIAALLLMPVIAIICFVYLLLLPESMRSKLQADTTSSLSPSSTLTTIADSGMADINTESDREIANNPTIRVDDAPRKMSDAKQDAGTILYRLEKFYLSLFSPQLPNTLGGKHSVMLLMFSSTDFLADTYKLLLSRFRRISSTGFTGLQ</sequence>
<feature type="transmembrane region" description="Helical" evidence="5">
    <location>
        <begin position="86"/>
        <end position="108"/>
    </location>
</feature>
<evidence type="ECO:0000256" key="3">
    <source>
        <dbReference type="ARBA" id="ARBA00022989"/>
    </source>
</evidence>
<comment type="caution">
    <text evidence="6">The sequence shown here is derived from an EMBL/GenBank/DDBJ whole genome shotgun (WGS) entry which is preliminary data.</text>
</comment>
<dbReference type="Pfam" id="PF07690">
    <property type="entry name" value="MFS_1"/>
    <property type="match status" value="1"/>
</dbReference>
<accession>A0A9P6G2E7</accession>
<evidence type="ECO:0000313" key="7">
    <source>
        <dbReference type="Proteomes" id="UP000780801"/>
    </source>
</evidence>
<dbReference type="PANTHER" id="PTHR23507:SF1">
    <property type="entry name" value="FI18259P1-RELATED"/>
    <property type="match status" value="1"/>
</dbReference>
<dbReference type="InterPro" id="IPR011701">
    <property type="entry name" value="MFS"/>
</dbReference>
<dbReference type="SUPFAM" id="SSF103473">
    <property type="entry name" value="MFS general substrate transporter"/>
    <property type="match status" value="1"/>
</dbReference>
<protein>
    <recommendedName>
        <fullName evidence="8">Major Facilitator Superfamily protein</fullName>
    </recommendedName>
</protein>
<reference evidence="6" key="1">
    <citation type="journal article" date="2020" name="Fungal Divers.">
        <title>Resolving the Mortierellaceae phylogeny through synthesis of multi-gene phylogenetics and phylogenomics.</title>
        <authorList>
            <person name="Vandepol N."/>
            <person name="Liber J."/>
            <person name="Desiro A."/>
            <person name="Na H."/>
            <person name="Kennedy M."/>
            <person name="Barry K."/>
            <person name="Grigoriev I.V."/>
            <person name="Miller A.N."/>
            <person name="O'Donnell K."/>
            <person name="Stajich J.E."/>
            <person name="Bonito G."/>
        </authorList>
    </citation>
    <scope>NUCLEOTIDE SEQUENCE</scope>
    <source>
        <strain evidence="6">KOD1015</strain>
    </source>
</reference>
<feature type="transmembrane region" description="Helical" evidence="5">
    <location>
        <begin position="48"/>
        <end position="74"/>
    </location>
</feature>
<proteinExistence type="predicted"/>
<dbReference type="EMBL" id="JAABOA010000054">
    <property type="protein sequence ID" value="KAF9586252.1"/>
    <property type="molecule type" value="Genomic_DNA"/>
</dbReference>
<evidence type="ECO:0000256" key="4">
    <source>
        <dbReference type="ARBA" id="ARBA00023136"/>
    </source>
</evidence>
<feature type="transmembrane region" description="Helical" evidence="5">
    <location>
        <begin position="114"/>
        <end position="134"/>
    </location>
</feature>
<evidence type="ECO:0000256" key="1">
    <source>
        <dbReference type="ARBA" id="ARBA00004141"/>
    </source>
</evidence>
<dbReference type="AlphaFoldDB" id="A0A9P6G2E7"/>